<dbReference type="PANTHER" id="PTHR43547">
    <property type="entry name" value="TWO-COMPONENT HISTIDINE KINASE"/>
    <property type="match status" value="1"/>
</dbReference>
<dbReference type="InterPro" id="IPR003661">
    <property type="entry name" value="HisK_dim/P_dom"/>
</dbReference>
<comment type="catalytic activity">
    <reaction evidence="1">
        <text>ATP + protein L-histidine = ADP + protein N-phospho-L-histidine.</text>
        <dbReference type="EC" id="2.7.13.3"/>
    </reaction>
</comment>
<dbReference type="InterPro" id="IPR036097">
    <property type="entry name" value="HisK_dim/P_sf"/>
</dbReference>
<dbReference type="CDD" id="cd00082">
    <property type="entry name" value="HisKA"/>
    <property type="match status" value="1"/>
</dbReference>
<evidence type="ECO:0000256" key="5">
    <source>
        <dbReference type="PROSITE-ProRule" id="PRU00169"/>
    </source>
</evidence>
<accession>A0ABM7YY09</accession>
<dbReference type="SUPFAM" id="SSF52172">
    <property type="entry name" value="CheY-like"/>
    <property type="match status" value="1"/>
</dbReference>
<evidence type="ECO:0000259" key="6">
    <source>
        <dbReference type="PROSITE" id="PS50110"/>
    </source>
</evidence>
<dbReference type="SUPFAM" id="SSF47384">
    <property type="entry name" value="Homodimeric domain of signal transducing histidine kinase"/>
    <property type="match status" value="1"/>
</dbReference>
<dbReference type="InterPro" id="IPR001789">
    <property type="entry name" value="Sig_transdc_resp-reg_receiver"/>
</dbReference>
<dbReference type="PROSITE" id="PS50110">
    <property type="entry name" value="RESPONSE_REGULATORY"/>
    <property type="match status" value="1"/>
</dbReference>
<evidence type="ECO:0000256" key="3">
    <source>
        <dbReference type="ARBA" id="ARBA00022553"/>
    </source>
</evidence>
<dbReference type="PANTHER" id="PTHR43547:SF2">
    <property type="entry name" value="HYBRID SIGNAL TRANSDUCTION HISTIDINE KINASE C"/>
    <property type="match status" value="1"/>
</dbReference>
<keyword evidence="4" id="KW-0902">Two-component regulatory system</keyword>
<keyword evidence="8" id="KW-1185">Reference proteome</keyword>
<feature type="domain" description="Response regulatory" evidence="6">
    <location>
        <begin position="1"/>
        <end position="74"/>
    </location>
</feature>
<evidence type="ECO:0000313" key="8">
    <source>
        <dbReference type="Proteomes" id="UP001055453"/>
    </source>
</evidence>
<protein>
    <recommendedName>
        <fullName evidence="2">histidine kinase</fullName>
        <ecNumber evidence="2">2.7.13.3</ecNumber>
    </recommendedName>
</protein>
<dbReference type="EC" id="2.7.13.3" evidence="2"/>
<name>A0ABM7YY09_NOSCO</name>
<gene>
    <name evidence="7" type="ORF">ANSO36C_13570</name>
</gene>
<evidence type="ECO:0000256" key="4">
    <source>
        <dbReference type="ARBA" id="ARBA00023012"/>
    </source>
</evidence>
<comment type="caution">
    <text evidence="5">Lacks conserved residue(s) required for the propagation of feature annotation.</text>
</comment>
<keyword evidence="3" id="KW-0597">Phosphoprotein</keyword>
<organism evidence="7 8">
    <name type="scientific">Nostoc cf. commune SO-36</name>
    <dbReference type="NCBI Taxonomy" id="449208"/>
    <lineage>
        <taxon>Bacteria</taxon>
        <taxon>Bacillati</taxon>
        <taxon>Cyanobacteriota</taxon>
        <taxon>Cyanophyceae</taxon>
        <taxon>Nostocales</taxon>
        <taxon>Nostocaceae</taxon>
        <taxon>Nostoc</taxon>
    </lineage>
</organism>
<evidence type="ECO:0000313" key="7">
    <source>
        <dbReference type="EMBL" id="BDI15555.1"/>
    </source>
</evidence>
<dbReference type="EMBL" id="AP025732">
    <property type="protein sequence ID" value="BDI15555.1"/>
    <property type="molecule type" value="Genomic_DNA"/>
</dbReference>
<dbReference type="InterPro" id="IPR011006">
    <property type="entry name" value="CheY-like_superfamily"/>
</dbReference>
<proteinExistence type="predicted"/>
<evidence type="ECO:0000256" key="2">
    <source>
        <dbReference type="ARBA" id="ARBA00012438"/>
    </source>
</evidence>
<evidence type="ECO:0000256" key="1">
    <source>
        <dbReference type="ARBA" id="ARBA00000085"/>
    </source>
</evidence>
<sequence>MLSHELRSPLNLILGWAKLLQTREFDAPAVKKAIALTAYAGEINQQQALESGFQKHLSKPVEPEELVKAIATLIGRSGNS</sequence>
<dbReference type="Proteomes" id="UP001055453">
    <property type="component" value="Chromosome"/>
</dbReference>
<dbReference type="Gene3D" id="3.40.50.2300">
    <property type="match status" value="1"/>
</dbReference>
<reference evidence="7" key="1">
    <citation type="submission" date="2022-04" db="EMBL/GenBank/DDBJ databases">
        <title>Complete genome sequence of a cyanobacterium, Nostoc sp. SO-36, isolated in Antarctica.</title>
        <authorList>
            <person name="Kanesaki Y."/>
            <person name="Effendi D."/>
            <person name="Sakamoto T."/>
            <person name="Ohtani S."/>
            <person name="Awai K."/>
        </authorList>
    </citation>
    <scope>NUCLEOTIDE SEQUENCE</scope>
    <source>
        <strain evidence="7">SO-36</strain>
    </source>
</reference>